<accession>A0A329MXD7</accession>
<dbReference type="InterPro" id="IPR001087">
    <property type="entry name" value="GDSL"/>
</dbReference>
<dbReference type="Gene3D" id="3.40.50.1110">
    <property type="entry name" value="SGNH hydrolase"/>
    <property type="match status" value="1"/>
</dbReference>
<proteinExistence type="predicted"/>
<evidence type="ECO:0000313" key="2">
    <source>
        <dbReference type="Proteomes" id="UP000250369"/>
    </source>
</evidence>
<organism evidence="1 2">
    <name type="scientific">Paenibacillus contaminans</name>
    <dbReference type="NCBI Taxonomy" id="450362"/>
    <lineage>
        <taxon>Bacteria</taxon>
        <taxon>Bacillati</taxon>
        <taxon>Bacillota</taxon>
        <taxon>Bacilli</taxon>
        <taxon>Bacillales</taxon>
        <taxon>Paenibacillaceae</taxon>
        <taxon>Paenibacillus</taxon>
    </lineage>
</organism>
<dbReference type="GO" id="GO:0016788">
    <property type="term" value="F:hydrolase activity, acting on ester bonds"/>
    <property type="evidence" value="ECO:0007669"/>
    <property type="project" value="InterPro"/>
</dbReference>
<comment type="caution">
    <text evidence="1">The sequence shown here is derived from an EMBL/GenBank/DDBJ whole genome shotgun (WGS) entry which is preliminary data.</text>
</comment>
<dbReference type="CDD" id="cd00229">
    <property type="entry name" value="SGNH_hydrolase"/>
    <property type="match status" value="1"/>
</dbReference>
<dbReference type="Pfam" id="PF00657">
    <property type="entry name" value="Lipase_GDSL"/>
    <property type="match status" value="1"/>
</dbReference>
<keyword evidence="2" id="KW-1185">Reference proteome</keyword>
<protein>
    <submittedName>
        <fullName evidence="1">SGNH/GDSL hydrolase family protein</fullName>
    </submittedName>
</protein>
<dbReference type="SUPFAM" id="SSF52266">
    <property type="entry name" value="SGNH hydrolase"/>
    <property type="match status" value="1"/>
</dbReference>
<evidence type="ECO:0000313" key="1">
    <source>
        <dbReference type="EMBL" id="RAV22417.1"/>
    </source>
</evidence>
<name>A0A329MXD7_9BACL</name>
<reference evidence="1 2" key="1">
    <citation type="journal article" date="2009" name="Int. J. Syst. Evol. Microbiol.">
        <title>Paenibacillus contaminans sp. nov., isolated from a contaminated laboratory plate.</title>
        <authorList>
            <person name="Chou J.H."/>
            <person name="Lee J.H."/>
            <person name="Lin M.C."/>
            <person name="Chang P.S."/>
            <person name="Arun A.B."/>
            <person name="Young C.C."/>
            <person name="Chen W.M."/>
        </authorList>
    </citation>
    <scope>NUCLEOTIDE SEQUENCE [LARGE SCALE GENOMIC DNA]</scope>
    <source>
        <strain evidence="1 2">CKOBP-6</strain>
    </source>
</reference>
<dbReference type="InterPro" id="IPR036514">
    <property type="entry name" value="SGNH_hydro_sf"/>
</dbReference>
<sequence length="218" mass="24657">MEPLNRQSETVTNRAATLFLLGDSISLQYSPYLRKMLGGKYRLVQKENPDEAMRNLDNPTGGNGGDSRMVLDYLLQREAAGVMNEDALILNCGLHDIKRKSDTRNLQVSPVDYESNLKQILALIARCNIPFLWIRTTPVEDERHNRLSSEFHRYNQDVEIYNGIADRLMLEAGVPILDLNGFTRSLGDGVYCDHVHYTEAARAQQAAYIAGFLASYMK</sequence>
<dbReference type="EMBL" id="QMFB01000002">
    <property type="protein sequence ID" value="RAV22417.1"/>
    <property type="molecule type" value="Genomic_DNA"/>
</dbReference>
<dbReference type="AlphaFoldDB" id="A0A329MXD7"/>
<gene>
    <name evidence="1" type="ORF">DQG23_05615</name>
</gene>
<dbReference type="Proteomes" id="UP000250369">
    <property type="component" value="Unassembled WGS sequence"/>
</dbReference>
<keyword evidence="1" id="KW-0378">Hydrolase</keyword>